<sequence length="237" mass="27670">MAPPAFLLVFSDPGSGVDEAEYNDWYENEHIPLRVNTPTFLNWTRWKAADGEKPTYGASYDLESYEATKKPPYTTLAETRSDREKEILKKLQVLDRRHYELYEGPSYPPSTLYDEHTPAPYVVFVSLGVKPEDEDEFNKWYDEEHIPLLAKAPGWIRSRRLVLKDWGQMGLEGQKGQKEPPKFLTVHEWQSLDGLQSEEYKAAMNTAWREKVMAGVVSRERRVMEFLRKWEKPVGRL</sequence>
<evidence type="ECO:0000313" key="1">
    <source>
        <dbReference type="EMBL" id="CCM04455.1"/>
    </source>
</evidence>
<dbReference type="RefSeq" id="XP_012183738.1">
    <property type="nucleotide sequence ID" value="XM_012328348.1"/>
</dbReference>
<dbReference type="SUPFAM" id="SSF54909">
    <property type="entry name" value="Dimeric alpha+beta barrel"/>
    <property type="match status" value="2"/>
</dbReference>
<evidence type="ECO:0000313" key="2">
    <source>
        <dbReference type="Proteomes" id="UP000006352"/>
    </source>
</evidence>
<dbReference type="GeneID" id="24099366"/>
<gene>
    <name evidence="1" type="ORF">FIBRA_06635</name>
</gene>
<evidence type="ECO:0008006" key="3">
    <source>
        <dbReference type="Google" id="ProtNLM"/>
    </source>
</evidence>
<dbReference type="EMBL" id="HE797157">
    <property type="protein sequence ID" value="CCM04455.1"/>
    <property type="molecule type" value="Genomic_DNA"/>
</dbReference>
<name>J4GT44_9APHY</name>
<dbReference type="STRING" id="599839.J4GT44"/>
<keyword evidence="2" id="KW-1185">Reference proteome</keyword>
<dbReference type="Proteomes" id="UP000006352">
    <property type="component" value="Unassembled WGS sequence"/>
</dbReference>
<protein>
    <recommendedName>
        <fullName evidence="3">EthD domain-containing protein</fullName>
    </recommendedName>
</protein>
<dbReference type="InParanoid" id="J4GT44"/>
<dbReference type="Gene3D" id="3.30.70.100">
    <property type="match status" value="1"/>
</dbReference>
<proteinExistence type="predicted"/>
<dbReference type="OrthoDB" id="2851338at2759"/>
<dbReference type="HOGENOM" id="CLU_073903_0_0_1"/>
<accession>J4GT44</accession>
<dbReference type="AlphaFoldDB" id="J4GT44"/>
<dbReference type="InterPro" id="IPR011008">
    <property type="entry name" value="Dimeric_a/b-barrel"/>
</dbReference>
<reference evidence="1 2" key="1">
    <citation type="journal article" date="2012" name="Appl. Environ. Microbiol.">
        <title>Short-read sequencing for genomic analysis of the brown rot fungus Fibroporia radiculosa.</title>
        <authorList>
            <person name="Tang J.D."/>
            <person name="Perkins A.D."/>
            <person name="Sonstegard T.S."/>
            <person name="Schroeder S.G."/>
            <person name="Burgess S.C."/>
            <person name="Diehl S.V."/>
        </authorList>
    </citation>
    <scope>NUCLEOTIDE SEQUENCE [LARGE SCALE GENOMIC DNA]</scope>
    <source>
        <strain evidence="1 2">TFFH 294</strain>
    </source>
</reference>
<organism evidence="1 2">
    <name type="scientific">Fibroporia radiculosa</name>
    <dbReference type="NCBI Taxonomy" id="599839"/>
    <lineage>
        <taxon>Eukaryota</taxon>
        <taxon>Fungi</taxon>
        <taxon>Dikarya</taxon>
        <taxon>Basidiomycota</taxon>
        <taxon>Agaricomycotina</taxon>
        <taxon>Agaricomycetes</taxon>
        <taxon>Polyporales</taxon>
        <taxon>Fibroporiaceae</taxon>
        <taxon>Fibroporia</taxon>
    </lineage>
</organism>